<dbReference type="InterPro" id="IPR004941">
    <property type="entry name" value="FP_N"/>
</dbReference>
<evidence type="ECO:0000256" key="1">
    <source>
        <dbReference type="SAM" id="Coils"/>
    </source>
</evidence>
<feature type="non-terminal residue" evidence="3">
    <location>
        <position position="1"/>
    </location>
</feature>
<protein>
    <recommendedName>
        <fullName evidence="2">FP protein N-terminal domain-containing protein</fullName>
    </recommendedName>
</protein>
<accession>A0A1E1WPX0</accession>
<name>A0A1E1WPX0_PECGO</name>
<dbReference type="AlphaFoldDB" id="A0A1E1WPX0"/>
<organism evidence="3">
    <name type="scientific">Pectinophora gossypiella</name>
    <name type="common">Cotton pink bollworm</name>
    <name type="synonym">Depressaria gossypiella</name>
    <dbReference type="NCBI Taxonomy" id="13191"/>
    <lineage>
        <taxon>Eukaryota</taxon>
        <taxon>Metazoa</taxon>
        <taxon>Ecdysozoa</taxon>
        <taxon>Arthropoda</taxon>
        <taxon>Hexapoda</taxon>
        <taxon>Insecta</taxon>
        <taxon>Pterygota</taxon>
        <taxon>Neoptera</taxon>
        <taxon>Endopterygota</taxon>
        <taxon>Lepidoptera</taxon>
        <taxon>Glossata</taxon>
        <taxon>Ditrysia</taxon>
        <taxon>Gelechioidea</taxon>
        <taxon>Gelechiidae</taxon>
        <taxon>Apatetrinae</taxon>
        <taxon>Pectinophora</taxon>
    </lineage>
</organism>
<keyword evidence="1" id="KW-0175">Coiled coil</keyword>
<feature type="coiled-coil region" evidence="1">
    <location>
        <begin position="31"/>
        <end position="58"/>
    </location>
</feature>
<reference evidence="3" key="1">
    <citation type="submission" date="2015-09" db="EMBL/GenBank/DDBJ databases">
        <title>De novo assembly of Pectinophora gossypiella (Pink Bollworm) gut transcriptome.</title>
        <authorList>
            <person name="Tassone E.E."/>
        </authorList>
    </citation>
    <scope>NUCLEOTIDE SEQUENCE</scope>
</reference>
<dbReference type="EMBL" id="GDQN01002030">
    <property type="protein sequence ID" value="JAT89024.1"/>
    <property type="molecule type" value="Transcribed_RNA"/>
</dbReference>
<sequence>EAVDFYAEKYQELTEFKEVTEKKLVALEHKNIYLEKCNNALEERVRELEEREIQKNIEIIGMEKVDNENLHTTIIKIAQKLNVKHSAIESAKRVGRDKTADNKYQPVVVTLTSQSARDQWLSGRKTV</sequence>
<feature type="domain" description="FP protein N-terminal" evidence="2">
    <location>
        <begin position="55"/>
        <end position="122"/>
    </location>
</feature>
<proteinExistence type="predicted"/>
<evidence type="ECO:0000259" key="2">
    <source>
        <dbReference type="Pfam" id="PF03258"/>
    </source>
</evidence>
<evidence type="ECO:0000313" key="3">
    <source>
        <dbReference type="EMBL" id="JAT89024.1"/>
    </source>
</evidence>
<feature type="non-terminal residue" evidence="3">
    <location>
        <position position="127"/>
    </location>
</feature>
<dbReference type="Pfam" id="PF03258">
    <property type="entry name" value="Baculo_FP"/>
    <property type="match status" value="1"/>
</dbReference>
<gene>
    <name evidence="3" type="ORF">g.3061</name>
</gene>